<dbReference type="OrthoDB" id="9810086at2"/>
<sequence length="294" mass="33427">MEKRRRFRRIGIFEICNTLLMLAVCFITLYPMWFVFVNSLNAPEHAMLGTVNWLPKEISLASYSVVFNDKSLMHGFYITTLRTVIGTVVHVLFTAIVAYGMSKSNLIGRKLYLKIALITMLFSGGLIPSFILMTKLGLYDNFWVFIIPAMYTFFNMIIFMSFFRTIPDSLEESAKVDGASDYGVLFRIVLPNSMAVIATIALFSAVYHWNDYYQGVIYIHSQDQLPLQTMLYKIIAENSMSFMQQQAMAQFGARLPGSSIKFASMMVATIPILLVYPFIQRYLVKGVMIGAIKG</sequence>
<keyword evidence="6 7" id="KW-0472">Membrane</keyword>
<dbReference type="KEGG" id="pcx:LPB68_05915"/>
<dbReference type="InterPro" id="IPR035906">
    <property type="entry name" value="MetI-like_sf"/>
</dbReference>
<dbReference type="Pfam" id="PF00528">
    <property type="entry name" value="BPD_transp_1"/>
    <property type="match status" value="1"/>
</dbReference>
<keyword evidence="5 7" id="KW-1133">Transmembrane helix</keyword>
<evidence type="ECO:0000256" key="3">
    <source>
        <dbReference type="ARBA" id="ARBA00022475"/>
    </source>
</evidence>
<evidence type="ECO:0000256" key="5">
    <source>
        <dbReference type="ARBA" id="ARBA00022989"/>
    </source>
</evidence>
<evidence type="ECO:0000313" key="10">
    <source>
        <dbReference type="Proteomes" id="UP000077134"/>
    </source>
</evidence>
<dbReference type="InterPro" id="IPR000515">
    <property type="entry name" value="MetI-like"/>
</dbReference>
<dbReference type="PANTHER" id="PTHR43744:SF9">
    <property type="entry name" value="POLYGALACTURONAN_RHAMNOGALACTURONAN TRANSPORT SYSTEM PERMEASE PROTEIN YTCP"/>
    <property type="match status" value="1"/>
</dbReference>
<keyword evidence="2 7" id="KW-0813">Transport</keyword>
<dbReference type="AlphaFoldDB" id="A0A162KS92"/>
<comment type="subcellular location">
    <subcellularLocation>
        <location evidence="1 7">Cell membrane</location>
        <topology evidence="1 7">Multi-pass membrane protein</topology>
    </subcellularLocation>
</comment>
<dbReference type="PROSITE" id="PS50928">
    <property type="entry name" value="ABC_TM1"/>
    <property type="match status" value="1"/>
</dbReference>
<evidence type="ECO:0000256" key="2">
    <source>
        <dbReference type="ARBA" id="ARBA00022448"/>
    </source>
</evidence>
<dbReference type="Proteomes" id="UP000077134">
    <property type="component" value="Unassembled WGS sequence"/>
</dbReference>
<dbReference type="GO" id="GO:0055085">
    <property type="term" value="P:transmembrane transport"/>
    <property type="evidence" value="ECO:0007669"/>
    <property type="project" value="InterPro"/>
</dbReference>
<dbReference type="EMBL" id="LSFN01000026">
    <property type="protein sequence ID" value="OAB73093.1"/>
    <property type="molecule type" value="Genomic_DNA"/>
</dbReference>
<organism evidence="9 10">
    <name type="scientific">Paenibacillus crassostreae</name>
    <dbReference type="NCBI Taxonomy" id="1763538"/>
    <lineage>
        <taxon>Bacteria</taxon>
        <taxon>Bacillati</taxon>
        <taxon>Bacillota</taxon>
        <taxon>Bacilli</taxon>
        <taxon>Bacillales</taxon>
        <taxon>Paenibacillaceae</taxon>
        <taxon>Paenibacillus</taxon>
    </lineage>
</organism>
<feature type="transmembrane region" description="Helical" evidence="7">
    <location>
        <begin position="184"/>
        <end position="207"/>
    </location>
</feature>
<comment type="similarity">
    <text evidence="7">Belongs to the binding-protein-dependent transport system permease family.</text>
</comment>
<accession>A0A162KS92</accession>
<keyword evidence="4 7" id="KW-0812">Transmembrane</keyword>
<dbReference type="CDD" id="cd06261">
    <property type="entry name" value="TM_PBP2"/>
    <property type="match status" value="1"/>
</dbReference>
<proteinExistence type="inferred from homology"/>
<evidence type="ECO:0000256" key="7">
    <source>
        <dbReference type="RuleBase" id="RU363032"/>
    </source>
</evidence>
<dbReference type="PANTHER" id="PTHR43744">
    <property type="entry name" value="ABC TRANSPORTER PERMEASE PROTEIN MG189-RELATED-RELATED"/>
    <property type="match status" value="1"/>
</dbReference>
<keyword evidence="10" id="KW-1185">Reference proteome</keyword>
<dbReference type="Gene3D" id="1.10.3720.10">
    <property type="entry name" value="MetI-like"/>
    <property type="match status" value="1"/>
</dbReference>
<evidence type="ECO:0000256" key="6">
    <source>
        <dbReference type="ARBA" id="ARBA00023136"/>
    </source>
</evidence>
<comment type="caution">
    <text evidence="9">The sequence shown here is derived from an EMBL/GenBank/DDBJ whole genome shotgun (WGS) entry which is preliminary data.</text>
</comment>
<feature type="transmembrane region" description="Helical" evidence="7">
    <location>
        <begin position="12"/>
        <end position="33"/>
    </location>
</feature>
<protein>
    <submittedName>
        <fullName evidence="9">ABC transporter permease</fullName>
    </submittedName>
</protein>
<evidence type="ECO:0000259" key="8">
    <source>
        <dbReference type="PROSITE" id="PS50928"/>
    </source>
</evidence>
<evidence type="ECO:0000313" key="9">
    <source>
        <dbReference type="EMBL" id="OAB73093.1"/>
    </source>
</evidence>
<feature type="domain" description="ABC transmembrane type-1" evidence="8">
    <location>
        <begin position="76"/>
        <end position="279"/>
    </location>
</feature>
<feature type="transmembrane region" description="Helical" evidence="7">
    <location>
        <begin position="76"/>
        <end position="99"/>
    </location>
</feature>
<feature type="transmembrane region" description="Helical" evidence="7">
    <location>
        <begin position="143"/>
        <end position="163"/>
    </location>
</feature>
<name>A0A162KS92_9BACL</name>
<dbReference type="RefSeq" id="WP_068659297.1">
    <property type="nucleotide sequence ID" value="NZ_CP017770.1"/>
</dbReference>
<gene>
    <name evidence="9" type="ORF">PNBC_14375</name>
</gene>
<reference evidence="9 10" key="1">
    <citation type="submission" date="2016-02" db="EMBL/GenBank/DDBJ databases">
        <title>Paenibacillus sp. LPB0068, isolated from Crassostrea gigas.</title>
        <authorList>
            <person name="Shin S.-K."/>
            <person name="Yi H."/>
        </authorList>
    </citation>
    <scope>NUCLEOTIDE SEQUENCE [LARGE SCALE GENOMIC DNA]</scope>
    <source>
        <strain evidence="9 10">LPB0068</strain>
    </source>
</reference>
<keyword evidence="3" id="KW-1003">Cell membrane</keyword>
<dbReference type="GO" id="GO:0005886">
    <property type="term" value="C:plasma membrane"/>
    <property type="evidence" value="ECO:0007669"/>
    <property type="project" value="UniProtKB-SubCell"/>
</dbReference>
<evidence type="ECO:0000256" key="1">
    <source>
        <dbReference type="ARBA" id="ARBA00004651"/>
    </source>
</evidence>
<dbReference type="SUPFAM" id="SSF161098">
    <property type="entry name" value="MetI-like"/>
    <property type="match status" value="1"/>
</dbReference>
<feature type="transmembrane region" description="Helical" evidence="7">
    <location>
        <begin position="111"/>
        <end position="131"/>
    </location>
</feature>
<evidence type="ECO:0000256" key="4">
    <source>
        <dbReference type="ARBA" id="ARBA00022692"/>
    </source>
</evidence>
<feature type="transmembrane region" description="Helical" evidence="7">
    <location>
        <begin position="260"/>
        <end position="279"/>
    </location>
</feature>
<dbReference type="STRING" id="1763538.LPB68_05915"/>